<gene>
    <name evidence="5" type="ORF">O3P69_001168</name>
</gene>
<dbReference type="Pfam" id="PF08839">
    <property type="entry name" value="CDT1"/>
    <property type="match status" value="1"/>
</dbReference>
<dbReference type="GO" id="GO:0030174">
    <property type="term" value="P:regulation of DNA-templated DNA replication initiation"/>
    <property type="evidence" value="ECO:0007669"/>
    <property type="project" value="InterPro"/>
</dbReference>
<accession>A0AAW0UU94</accession>
<evidence type="ECO:0000313" key="5">
    <source>
        <dbReference type="EMBL" id="KAK8401882.1"/>
    </source>
</evidence>
<dbReference type="GO" id="GO:0000076">
    <property type="term" value="P:DNA replication checkpoint signaling"/>
    <property type="evidence" value="ECO:0007669"/>
    <property type="project" value="TreeGrafter"/>
</dbReference>
<protein>
    <recommendedName>
        <fullName evidence="4">CDT1 Geminin-binding domain-containing protein</fullName>
    </recommendedName>
</protein>
<dbReference type="EMBL" id="JARAKH010000008">
    <property type="protein sequence ID" value="KAK8401881.1"/>
    <property type="molecule type" value="Genomic_DNA"/>
</dbReference>
<dbReference type="SUPFAM" id="SSF46785">
    <property type="entry name" value="Winged helix' DNA-binding domain"/>
    <property type="match status" value="1"/>
</dbReference>
<reference evidence="5 6" key="1">
    <citation type="submission" date="2023-03" db="EMBL/GenBank/DDBJ databases">
        <title>High-quality genome of Scylla paramamosain provides insights in environmental adaptation.</title>
        <authorList>
            <person name="Zhang L."/>
        </authorList>
    </citation>
    <scope>NUCLEOTIDE SEQUENCE [LARGE SCALE GENOMIC DNA]</scope>
    <source>
        <strain evidence="5">LZ_2023a</strain>
        <tissue evidence="5">Muscle</tissue>
    </source>
</reference>
<feature type="region of interest" description="Disordered" evidence="3">
    <location>
        <begin position="78"/>
        <end position="180"/>
    </location>
</feature>
<dbReference type="Proteomes" id="UP001487740">
    <property type="component" value="Unassembled WGS sequence"/>
</dbReference>
<sequence length="648" mass="72363">MLQDGAWRATTITNVCLLYITTTIYVRGGKSLCLHLAMAATQTNINAFFKAKKTARAGHPLKGSVKGDGEKSKIKTILKQEGQEDAIRTPPVTPKRKLEADEETKRKRRREALENDDATQTTPRTPRTPRTPKNKVPGVPQTPRSAKKRLIMAPETEEGAKEEQSSLTASPSKLPKLDGAKLTPQQMKEALGTCGRLDELRARLLRVNQCGEKLRQFREKNLSGSHSPKLLSPRKADTGLQLEKFTTLEIQLPASPKKTPIKTPIKSPLKPPAFERYQHLVGKPSDEFALPFKYRLVKEVFRCVDTVVSILHNRQELITYSKLKPAVQQMLSRTFSEQYLGQIRSVFPLAYFFKQESIKNGISTGTAGGGKSSYQLTIKANLDYKPSTAQKNLSKMFESSPAPQMTKTHFRKMDSIVMVERRNIFHNLLIDQVKEYHDQFLQSLDPPISSAGMNIKRWHPEFPLEDVPEVEAAALPQPPHVDKLDTARDVLEKTQSLLSVNPRMEQAVIDAAAKVPHKPETAPAPPPETPVQPANVCAALKGISSSLLEKVRAREAAKRAKEMTRSSKENKELEMLSRLPEMARIIRNTFVTEKKAALTWEMVVAKIAASNSSMIGSSEVDRHLHLLVEVVPGLVHHPQGTQRCVPQD</sequence>
<proteinExistence type="inferred from homology"/>
<evidence type="ECO:0000256" key="1">
    <source>
        <dbReference type="ARBA" id="ARBA00008356"/>
    </source>
</evidence>
<dbReference type="Gene3D" id="1.10.10.1420">
    <property type="entry name" value="DNA replication factor Cdt1, C-terminal WH domain"/>
    <property type="match status" value="1"/>
</dbReference>
<dbReference type="AlphaFoldDB" id="A0AAW0UU94"/>
<feature type="domain" description="CDT1 Geminin-binding" evidence="4">
    <location>
        <begin position="290"/>
        <end position="477"/>
    </location>
</feature>
<dbReference type="CDD" id="cd08767">
    <property type="entry name" value="Cdt1_c"/>
    <property type="match status" value="1"/>
</dbReference>
<evidence type="ECO:0000259" key="4">
    <source>
        <dbReference type="SMART" id="SM01075"/>
    </source>
</evidence>
<dbReference type="InterPro" id="IPR038090">
    <property type="entry name" value="Cdt1_C_WH_dom_sf"/>
</dbReference>
<dbReference type="GO" id="GO:0071163">
    <property type="term" value="P:DNA replication preinitiation complex assembly"/>
    <property type="evidence" value="ECO:0007669"/>
    <property type="project" value="InterPro"/>
</dbReference>
<name>A0AAW0UU94_SCYPA</name>
<comment type="similarity">
    <text evidence="1">Belongs to the Cdt1 family.</text>
</comment>
<evidence type="ECO:0000256" key="3">
    <source>
        <dbReference type="SAM" id="MobiDB-lite"/>
    </source>
</evidence>
<dbReference type="SMART" id="SM01075">
    <property type="entry name" value="CDT1"/>
    <property type="match status" value="1"/>
</dbReference>
<dbReference type="PANTHER" id="PTHR28637:SF1">
    <property type="entry name" value="DNA REPLICATION FACTOR CDT1"/>
    <property type="match status" value="1"/>
</dbReference>
<keyword evidence="2" id="KW-0131">Cell cycle</keyword>
<keyword evidence="6" id="KW-1185">Reference proteome</keyword>
<dbReference type="InterPro" id="IPR032054">
    <property type="entry name" value="Cdt1_C"/>
</dbReference>
<evidence type="ECO:0000256" key="2">
    <source>
        <dbReference type="ARBA" id="ARBA00023306"/>
    </source>
</evidence>
<evidence type="ECO:0000313" key="6">
    <source>
        <dbReference type="Proteomes" id="UP001487740"/>
    </source>
</evidence>
<dbReference type="InterPro" id="IPR045173">
    <property type="entry name" value="Cdt1"/>
</dbReference>
<dbReference type="EMBL" id="JARAKH010000008">
    <property type="protein sequence ID" value="KAK8401882.1"/>
    <property type="molecule type" value="Genomic_DNA"/>
</dbReference>
<comment type="caution">
    <text evidence="5">The sequence shown here is derived from an EMBL/GenBank/DDBJ whole genome shotgun (WGS) entry which is preliminary data.</text>
</comment>
<dbReference type="PANTHER" id="PTHR28637">
    <property type="entry name" value="DNA REPLICATION FACTOR CDT1"/>
    <property type="match status" value="1"/>
</dbReference>
<dbReference type="GO" id="GO:0003677">
    <property type="term" value="F:DNA binding"/>
    <property type="evidence" value="ECO:0007669"/>
    <property type="project" value="InterPro"/>
</dbReference>
<dbReference type="CDD" id="cd08674">
    <property type="entry name" value="Cdt1_m"/>
    <property type="match status" value="1"/>
</dbReference>
<dbReference type="GO" id="GO:0000278">
    <property type="term" value="P:mitotic cell cycle"/>
    <property type="evidence" value="ECO:0007669"/>
    <property type="project" value="TreeGrafter"/>
</dbReference>
<dbReference type="InterPro" id="IPR036390">
    <property type="entry name" value="WH_DNA-bd_sf"/>
</dbReference>
<dbReference type="GO" id="GO:0070182">
    <property type="term" value="F:DNA polymerase binding"/>
    <property type="evidence" value="ECO:0007669"/>
    <property type="project" value="TreeGrafter"/>
</dbReference>
<dbReference type="GO" id="GO:0005634">
    <property type="term" value="C:nucleus"/>
    <property type="evidence" value="ECO:0007669"/>
    <property type="project" value="TreeGrafter"/>
</dbReference>
<dbReference type="Pfam" id="PF16679">
    <property type="entry name" value="CDT1_C"/>
    <property type="match status" value="1"/>
</dbReference>
<dbReference type="InterPro" id="IPR014939">
    <property type="entry name" value="CDT1_Gemini-bd-like"/>
</dbReference>
<organism evidence="5 6">
    <name type="scientific">Scylla paramamosain</name>
    <name type="common">Mud crab</name>
    <dbReference type="NCBI Taxonomy" id="85552"/>
    <lineage>
        <taxon>Eukaryota</taxon>
        <taxon>Metazoa</taxon>
        <taxon>Ecdysozoa</taxon>
        <taxon>Arthropoda</taxon>
        <taxon>Crustacea</taxon>
        <taxon>Multicrustacea</taxon>
        <taxon>Malacostraca</taxon>
        <taxon>Eumalacostraca</taxon>
        <taxon>Eucarida</taxon>
        <taxon>Decapoda</taxon>
        <taxon>Pleocyemata</taxon>
        <taxon>Brachyura</taxon>
        <taxon>Eubrachyura</taxon>
        <taxon>Portunoidea</taxon>
        <taxon>Portunidae</taxon>
        <taxon>Portuninae</taxon>
        <taxon>Scylla</taxon>
    </lineage>
</organism>
<feature type="compositionally biased region" description="Basic and acidic residues" evidence="3">
    <location>
        <begin position="96"/>
        <end position="105"/>
    </location>
</feature>